<keyword evidence="2" id="KW-0732">Signal</keyword>
<evidence type="ECO:0000256" key="1">
    <source>
        <dbReference type="SAM" id="MobiDB-lite"/>
    </source>
</evidence>
<reference evidence="3" key="1">
    <citation type="submission" date="2021-03" db="EMBL/GenBank/DDBJ databases">
        <title>Chromosome level genome of the anhydrobiotic midge Polypedilum vanderplanki.</title>
        <authorList>
            <person name="Yoshida Y."/>
            <person name="Kikawada T."/>
            <person name="Gusev O."/>
        </authorList>
    </citation>
    <scope>NUCLEOTIDE SEQUENCE</scope>
    <source>
        <strain evidence="3">NIAS01</strain>
        <tissue evidence="3">Whole body or cell culture</tissue>
    </source>
</reference>
<evidence type="ECO:0000256" key="2">
    <source>
        <dbReference type="SAM" id="SignalP"/>
    </source>
</evidence>
<feature type="compositionally biased region" description="Low complexity" evidence="1">
    <location>
        <begin position="42"/>
        <end position="58"/>
    </location>
</feature>
<dbReference type="EMBL" id="JADBJN010000004">
    <property type="protein sequence ID" value="KAG5668894.1"/>
    <property type="molecule type" value="Genomic_DNA"/>
</dbReference>
<evidence type="ECO:0000313" key="3">
    <source>
        <dbReference type="EMBL" id="KAG5668894.1"/>
    </source>
</evidence>
<name>A0A9J6BHG0_POLVA</name>
<feature type="region of interest" description="Disordered" evidence="1">
    <location>
        <begin position="42"/>
        <end position="74"/>
    </location>
</feature>
<proteinExistence type="predicted"/>
<accession>A0A9J6BHG0</accession>
<dbReference type="Proteomes" id="UP001107558">
    <property type="component" value="Chromosome 4"/>
</dbReference>
<gene>
    <name evidence="3" type="ORF">PVAND_016812</name>
</gene>
<dbReference type="AlphaFoldDB" id="A0A9J6BHG0"/>
<comment type="caution">
    <text evidence="3">The sequence shown here is derived from an EMBL/GenBank/DDBJ whole genome shotgun (WGS) entry which is preliminary data.</text>
</comment>
<sequence length="93" mass="10176">MKLFICFLFIIQFAVHAAPQASTVAIISTAFVEYPLAPTTITTLAPKSSSNSNLSGSKTSKERKQNSKSNATKPHSKFVLGMNWIYDISIIKP</sequence>
<keyword evidence="4" id="KW-1185">Reference proteome</keyword>
<feature type="signal peptide" evidence="2">
    <location>
        <begin position="1"/>
        <end position="17"/>
    </location>
</feature>
<protein>
    <submittedName>
        <fullName evidence="3">Uncharacterized protein</fullName>
    </submittedName>
</protein>
<evidence type="ECO:0000313" key="4">
    <source>
        <dbReference type="Proteomes" id="UP001107558"/>
    </source>
</evidence>
<organism evidence="3 4">
    <name type="scientific">Polypedilum vanderplanki</name>
    <name type="common">Sleeping chironomid midge</name>
    <dbReference type="NCBI Taxonomy" id="319348"/>
    <lineage>
        <taxon>Eukaryota</taxon>
        <taxon>Metazoa</taxon>
        <taxon>Ecdysozoa</taxon>
        <taxon>Arthropoda</taxon>
        <taxon>Hexapoda</taxon>
        <taxon>Insecta</taxon>
        <taxon>Pterygota</taxon>
        <taxon>Neoptera</taxon>
        <taxon>Endopterygota</taxon>
        <taxon>Diptera</taxon>
        <taxon>Nematocera</taxon>
        <taxon>Chironomoidea</taxon>
        <taxon>Chironomidae</taxon>
        <taxon>Chironominae</taxon>
        <taxon>Polypedilum</taxon>
        <taxon>Polypedilum</taxon>
    </lineage>
</organism>
<feature type="chain" id="PRO_5039935899" evidence="2">
    <location>
        <begin position="18"/>
        <end position="93"/>
    </location>
</feature>